<dbReference type="InterPro" id="IPR058922">
    <property type="entry name" value="WHD_DRP"/>
</dbReference>
<dbReference type="Pfam" id="PF00931">
    <property type="entry name" value="NB-ARC"/>
    <property type="match status" value="1"/>
</dbReference>
<sequence length="894" mass="102902">MAYAAVVLFMQSLEQILQPDYSHLLHHVSKDQIESLRDEVNFLKLFLHEDSDEREHDHQLEIQIRDAAHKAADFIDSRLYISQARRAACSPEESIGWKQISLIAHQSFSQIVEEIKSIKSEVVQLFEKKSISDRKFTMPSDFTPIAEEDSNKLVGLDAYILKLLHQLSGFPLDRQVIPIVGMGGIGKTTLAERIYNDPFIIYHFYVRAWITIPQKHLMSQPYRVREMFLGLLKCFANVTYNTSQMSNEELGEKVYKALKGMRYLVVLDDMWQTRDWDILTRFLPDDKNGSRIMLTSRLGDIAAYVDPTSSGHHMHFLQAAESWELLESKLFPKESCPQELIEVGKRIAVKCQGLPLAIVVVAGILSKMDKTPGSWTRLAESVDQSIVAEDPEHCMNILALSYNYLPNFLKACFLYMGAFPKDYEIPVSRLIWLWIAEGFVLPVRSKCLEDVANDYLEDLVNRNLILVGKRRLNGRIKTCRIHDLLRDLCMIEARNENFLHVIERYAQAFLMGAVAPRRISLLHANIVHFKVRPMPLTRSFLLYDIQKNLPDMFLLEVMDRLDFKLLRVLDIELLQSNHFPIEIVELIHLRYLALAINCELPRSIFKLQNLQTLIIDHIWEGQYLPREIWMMPQLRHIRLKRGCYFPLPYSRGIKEKSQFVLQNLQTISTLTGPFSCSKEVFACLPALKKLEIFATESNSKAEQTSEYFSNLASLNLLETLKCSFLYRPRKHRLPSGDHFPANLKKLTLSGSFLPWEDMAKLAVLPKLEVLKLRSFAFEGQIWGAVEGGFFQLKLLLVENSDPMSWDADASHFPSLQQLVLRECHRLTEIPQGIGDITTLQMIEVQDCSFYIVRSARKIHQQQQILGNDELGIRIITTSGDNHSASPLHFLQAES</sequence>
<dbReference type="InParanoid" id="A0A6I9TSW1"/>
<dbReference type="PANTHER" id="PTHR23155">
    <property type="entry name" value="DISEASE RESISTANCE PROTEIN RP"/>
    <property type="match status" value="1"/>
</dbReference>
<dbReference type="Gene3D" id="1.10.10.10">
    <property type="entry name" value="Winged helix-like DNA-binding domain superfamily/Winged helix DNA-binding domain"/>
    <property type="match status" value="1"/>
</dbReference>
<dbReference type="RefSeq" id="XP_011089745.1">
    <property type="nucleotide sequence ID" value="XM_011091443.2"/>
</dbReference>
<evidence type="ECO:0000256" key="1">
    <source>
        <dbReference type="ARBA" id="ARBA00002074"/>
    </source>
</evidence>
<dbReference type="FunFam" id="3.40.50.300:FF:001091">
    <property type="entry name" value="Probable disease resistance protein At1g61300"/>
    <property type="match status" value="1"/>
</dbReference>
<proteinExistence type="inferred from homology"/>
<dbReference type="KEGG" id="sind:105170609"/>
<evidence type="ECO:0000256" key="5">
    <source>
        <dbReference type="ARBA" id="ARBA00022614"/>
    </source>
</evidence>
<dbReference type="InterPro" id="IPR044974">
    <property type="entry name" value="Disease_R_plants"/>
</dbReference>
<dbReference type="GO" id="GO:0005524">
    <property type="term" value="F:ATP binding"/>
    <property type="evidence" value="ECO:0007669"/>
    <property type="project" value="UniProtKB-KW"/>
</dbReference>
<reference evidence="15" key="1">
    <citation type="submission" date="2025-08" db="UniProtKB">
        <authorList>
            <consortium name="RefSeq"/>
        </authorList>
    </citation>
    <scope>IDENTIFICATION</scope>
</reference>
<evidence type="ECO:0000256" key="8">
    <source>
        <dbReference type="ARBA" id="ARBA00022741"/>
    </source>
</evidence>
<comment type="similarity">
    <text evidence="3">Belongs to the disease resistance NB-LRR family.</text>
</comment>
<keyword evidence="10" id="KW-0067">ATP-binding</keyword>
<dbReference type="Gene3D" id="3.80.10.10">
    <property type="entry name" value="Ribonuclease Inhibitor"/>
    <property type="match status" value="1"/>
</dbReference>
<keyword evidence="5" id="KW-0433">Leucine-rich repeat</keyword>
<dbReference type="GO" id="GO:0005737">
    <property type="term" value="C:cytoplasm"/>
    <property type="evidence" value="ECO:0007669"/>
    <property type="project" value="UniProtKB-SubCell"/>
</dbReference>
<dbReference type="Proteomes" id="UP000504604">
    <property type="component" value="Linkage group LG9"/>
</dbReference>
<dbReference type="CDD" id="cd14798">
    <property type="entry name" value="RX-CC_like"/>
    <property type="match status" value="1"/>
</dbReference>
<accession>A0A6I9TSW1</accession>
<evidence type="ECO:0000256" key="2">
    <source>
        <dbReference type="ARBA" id="ARBA00004496"/>
    </source>
</evidence>
<evidence type="ECO:0000256" key="10">
    <source>
        <dbReference type="ARBA" id="ARBA00022840"/>
    </source>
</evidence>
<dbReference type="GO" id="GO:0051607">
    <property type="term" value="P:defense response to virus"/>
    <property type="evidence" value="ECO:0007669"/>
    <property type="project" value="UniProtKB-ARBA"/>
</dbReference>
<keyword evidence="9" id="KW-0611">Plant defense</keyword>
<dbReference type="InterPro" id="IPR032675">
    <property type="entry name" value="LRR_dom_sf"/>
</dbReference>
<evidence type="ECO:0000259" key="12">
    <source>
        <dbReference type="Pfam" id="PF23559"/>
    </source>
</evidence>
<dbReference type="InterPro" id="IPR055414">
    <property type="entry name" value="LRR_R13L4/SHOC2-like"/>
</dbReference>
<evidence type="ECO:0000256" key="6">
    <source>
        <dbReference type="ARBA" id="ARBA00022667"/>
    </source>
</evidence>
<name>A0A6I9TSW1_SESIN</name>
<dbReference type="InterPro" id="IPR002182">
    <property type="entry name" value="NB-ARC"/>
</dbReference>
<evidence type="ECO:0000256" key="4">
    <source>
        <dbReference type="ARBA" id="ARBA00022490"/>
    </source>
</evidence>
<keyword evidence="7" id="KW-0677">Repeat</keyword>
<dbReference type="Pfam" id="PF23559">
    <property type="entry name" value="WHD_DRP"/>
    <property type="match status" value="1"/>
</dbReference>
<keyword evidence="8" id="KW-0547">Nucleotide-binding</keyword>
<dbReference type="GeneID" id="105170609"/>
<keyword evidence="4" id="KW-0963">Cytoplasm</keyword>
<feature type="domain" description="Disease resistance protein winged helix" evidence="12">
    <location>
        <begin position="419"/>
        <end position="489"/>
    </location>
</feature>
<dbReference type="Gramene" id="SIN_1024249.t">
    <property type="protein sequence ID" value="SIN_1024249.t.cds1"/>
    <property type="gene ID" value="SIN_1024249"/>
</dbReference>
<feature type="domain" description="Disease resistance R13L4/SHOC-2-like LRR" evidence="13">
    <location>
        <begin position="561"/>
        <end position="845"/>
    </location>
</feature>
<keyword evidence="6" id="KW-0381">Hypersensitive response</keyword>
<dbReference type="PRINTS" id="PR00364">
    <property type="entry name" value="DISEASERSIST"/>
</dbReference>
<evidence type="ECO:0000313" key="15">
    <source>
        <dbReference type="RefSeq" id="XP_011089745.1"/>
    </source>
</evidence>
<evidence type="ECO:0000256" key="9">
    <source>
        <dbReference type="ARBA" id="ARBA00022821"/>
    </source>
</evidence>
<dbReference type="InterPro" id="IPR027417">
    <property type="entry name" value="P-loop_NTPase"/>
</dbReference>
<dbReference type="OrthoDB" id="1478287at2759"/>
<evidence type="ECO:0000256" key="3">
    <source>
        <dbReference type="ARBA" id="ARBA00008894"/>
    </source>
</evidence>
<dbReference type="Gene3D" id="1.10.8.430">
    <property type="entry name" value="Helical domain of apoptotic protease-activating factors"/>
    <property type="match status" value="1"/>
</dbReference>
<dbReference type="GO" id="GO:0043531">
    <property type="term" value="F:ADP binding"/>
    <property type="evidence" value="ECO:0007669"/>
    <property type="project" value="InterPro"/>
</dbReference>
<dbReference type="InterPro" id="IPR042197">
    <property type="entry name" value="Apaf_helical"/>
</dbReference>
<protein>
    <submittedName>
        <fullName evidence="15">Late blight resistance protein homolog R1A-10</fullName>
    </submittedName>
</protein>
<comment type="function">
    <text evidence="1">Confers resistance to late blight (Phytophthora infestans) races carrying the avirulence gene Avr1. Resistance proteins guard the plant against pathogens that contain an appropriate avirulence protein via an indirect interaction with this avirulence protein. That triggers a defense system including the hypersensitive response, which restricts the pathogen growth.</text>
</comment>
<dbReference type="InterPro" id="IPR036388">
    <property type="entry name" value="WH-like_DNA-bd_sf"/>
</dbReference>
<dbReference type="AlphaFoldDB" id="A0A6I9TSW1"/>
<organism evidence="14 15">
    <name type="scientific">Sesamum indicum</name>
    <name type="common">Oriental sesame</name>
    <name type="synonym">Sesamum orientale</name>
    <dbReference type="NCBI Taxonomy" id="4182"/>
    <lineage>
        <taxon>Eukaryota</taxon>
        <taxon>Viridiplantae</taxon>
        <taxon>Streptophyta</taxon>
        <taxon>Embryophyta</taxon>
        <taxon>Tracheophyta</taxon>
        <taxon>Spermatophyta</taxon>
        <taxon>Magnoliopsida</taxon>
        <taxon>eudicotyledons</taxon>
        <taxon>Gunneridae</taxon>
        <taxon>Pentapetalae</taxon>
        <taxon>asterids</taxon>
        <taxon>lamiids</taxon>
        <taxon>Lamiales</taxon>
        <taxon>Pedaliaceae</taxon>
        <taxon>Sesamum</taxon>
    </lineage>
</organism>
<dbReference type="Pfam" id="PF23598">
    <property type="entry name" value="LRR_14"/>
    <property type="match status" value="1"/>
</dbReference>
<evidence type="ECO:0000256" key="7">
    <source>
        <dbReference type="ARBA" id="ARBA00022737"/>
    </source>
</evidence>
<dbReference type="SUPFAM" id="SSF52058">
    <property type="entry name" value="L domain-like"/>
    <property type="match status" value="1"/>
</dbReference>
<dbReference type="SUPFAM" id="SSF52540">
    <property type="entry name" value="P-loop containing nucleoside triphosphate hydrolases"/>
    <property type="match status" value="1"/>
</dbReference>
<comment type="subcellular location">
    <subcellularLocation>
        <location evidence="2">Cytoplasm</location>
    </subcellularLocation>
</comment>
<dbReference type="GO" id="GO:0009626">
    <property type="term" value="P:plant-type hypersensitive response"/>
    <property type="evidence" value="ECO:0007669"/>
    <property type="project" value="UniProtKB-KW"/>
</dbReference>
<gene>
    <name evidence="15" type="primary">LOC105170609</name>
</gene>
<evidence type="ECO:0000313" key="14">
    <source>
        <dbReference type="Proteomes" id="UP000504604"/>
    </source>
</evidence>
<dbReference type="InterPro" id="IPR038005">
    <property type="entry name" value="RX-like_CC"/>
</dbReference>
<dbReference type="FunFam" id="1.10.10.10:FF:000322">
    <property type="entry name" value="Probable disease resistance protein At1g63360"/>
    <property type="match status" value="1"/>
</dbReference>
<keyword evidence="14" id="KW-1185">Reference proteome</keyword>
<dbReference type="Gene3D" id="1.20.5.4130">
    <property type="match status" value="1"/>
</dbReference>
<dbReference type="Gene3D" id="3.40.50.300">
    <property type="entry name" value="P-loop containing nucleotide triphosphate hydrolases"/>
    <property type="match status" value="1"/>
</dbReference>
<dbReference type="PANTHER" id="PTHR23155:SF1152">
    <property type="entry name" value="AAA+ ATPASE DOMAIN-CONTAINING PROTEIN"/>
    <property type="match status" value="1"/>
</dbReference>
<feature type="domain" description="NB-ARC" evidence="11">
    <location>
        <begin position="172"/>
        <end position="335"/>
    </location>
</feature>
<evidence type="ECO:0000259" key="13">
    <source>
        <dbReference type="Pfam" id="PF23598"/>
    </source>
</evidence>
<evidence type="ECO:0000259" key="11">
    <source>
        <dbReference type="Pfam" id="PF00931"/>
    </source>
</evidence>